<feature type="domain" description="Organic solvent tolerance-like N-terminal" evidence="3">
    <location>
        <begin position="48"/>
        <end position="185"/>
    </location>
</feature>
<proteinExistence type="predicted"/>
<dbReference type="eggNOG" id="COG1452">
    <property type="taxonomic scope" value="Bacteria"/>
</dbReference>
<dbReference type="OrthoDB" id="9805931at2"/>
<feature type="signal peptide" evidence="2">
    <location>
        <begin position="1"/>
        <end position="19"/>
    </location>
</feature>
<protein>
    <recommendedName>
        <fullName evidence="3">Organic solvent tolerance-like N-terminal domain-containing protein</fullName>
    </recommendedName>
</protein>
<dbReference type="EMBL" id="HE796683">
    <property type="protein sequence ID" value="CCG98100.1"/>
    <property type="molecule type" value="Genomic_DNA"/>
</dbReference>
<evidence type="ECO:0000313" key="5">
    <source>
        <dbReference type="Proteomes" id="UP000011058"/>
    </source>
</evidence>
<dbReference type="HOGENOM" id="CLU_923620_0_0_10"/>
<keyword evidence="2" id="KW-0732">Signal</keyword>
<dbReference type="InterPro" id="IPR005653">
    <property type="entry name" value="OstA-like_N"/>
</dbReference>
<dbReference type="AlphaFoldDB" id="I0K1U7"/>
<dbReference type="STRING" id="1166018.FAES_0086"/>
<feature type="chain" id="PRO_5003629809" description="Organic solvent tolerance-like N-terminal domain-containing protein" evidence="2">
    <location>
        <begin position="20"/>
        <end position="301"/>
    </location>
</feature>
<feature type="region of interest" description="Disordered" evidence="1">
    <location>
        <begin position="233"/>
        <end position="301"/>
    </location>
</feature>
<dbReference type="RefSeq" id="WP_015329200.1">
    <property type="nucleotide sequence ID" value="NC_020054.1"/>
</dbReference>
<keyword evidence="5" id="KW-1185">Reference proteome</keyword>
<dbReference type="KEGG" id="fae:FAES_0086"/>
<evidence type="ECO:0000313" key="4">
    <source>
        <dbReference type="EMBL" id="CCG98100.1"/>
    </source>
</evidence>
<dbReference type="Proteomes" id="UP000011058">
    <property type="component" value="Chromosome"/>
</dbReference>
<name>I0K1U7_9BACT</name>
<organism evidence="4 5">
    <name type="scientific">Fibrella aestuarina BUZ 2</name>
    <dbReference type="NCBI Taxonomy" id="1166018"/>
    <lineage>
        <taxon>Bacteria</taxon>
        <taxon>Pseudomonadati</taxon>
        <taxon>Bacteroidota</taxon>
        <taxon>Cytophagia</taxon>
        <taxon>Cytophagales</taxon>
        <taxon>Spirosomataceae</taxon>
        <taxon>Fibrella</taxon>
    </lineage>
</organism>
<reference evidence="4 5" key="1">
    <citation type="journal article" date="2012" name="J. Bacteriol.">
        <title>Genome Sequence of Fibrella aestuarina BUZ 2T, a Filamentous Marine Bacterium.</title>
        <authorList>
            <person name="Filippini M."/>
            <person name="Qi W."/>
            <person name="Blom J."/>
            <person name="Goesmann A."/>
            <person name="Smits T.H."/>
            <person name="Bagheri H.C."/>
        </authorList>
    </citation>
    <scope>NUCLEOTIDE SEQUENCE [LARGE SCALE GENOMIC DNA]</scope>
    <source>
        <strain evidence="5">BUZ 2T</strain>
    </source>
</reference>
<dbReference type="Pfam" id="PF13100">
    <property type="entry name" value="OstA_2"/>
    <property type="match status" value="1"/>
</dbReference>
<dbReference type="Gene3D" id="2.60.450.10">
    <property type="entry name" value="Lipopolysaccharide (LPS) transport protein A like domain"/>
    <property type="match status" value="1"/>
</dbReference>
<feature type="compositionally biased region" description="Polar residues" evidence="1">
    <location>
        <begin position="242"/>
        <end position="260"/>
    </location>
</feature>
<evidence type="ECO:0000259" key="3">
    <source>
        <dbReference type="Pfam" id="PF13100"/>
    </source>
</evidence>
<sequence>MVKFWLVASLISVSGSALAQQPSVAATVRRDTIAIAAVPGETDVSSPSKGIRRYANNVRLHHRGTQFFCDEAIHQLATDRIIAYGHIRVVQGDSITSSSDSLRYDGTTRKATFAGNVIFEHNSAELTTNHLDYNLTTGAVEYKGESRFSDGPNILTSLQGQYDTQTKQLKAAQRVALATPHTTLRYDTLQYVLTDKPVPTIDFAEATQLDASDIVRQRTANQNRISKAVRVDKPAPKPVVAQVQSPTDSAQLAGASTSLRIANETKRPSRPIPPATASAVADPAGGESELERLLNKPRQTR</sequence>
<evidence type="ECO:0000256" key="1">
    <source>
        <dbReference type="SAM" id="MobiDB-lite"/>
    </source>
</evidence>
<evidence type="ECO:0000256" key="2">
    <source>
        <dbReference type="SAM" id="SignalP"/>
    </source>
</evidence>
<gene>
    <name evidence="4" type="ORF">FAES_0086</name>
</gene>
<accession>I0K1U7</accession>